<accession>A0A9W8E5P7</accession>
<dbReference type="InterPro" id="IPR019024">
    <property type="entry name" value="RNase_H2_suB_wHTH"/>
</dbReference>
<reference evidence="3" key="1">
    <citation type="submission" date="2022-07" db="EMBL/GenBank/DDBJ databases">
        <title>Phylogenomic reconstructions and comparative analyses of Kickxellomycotina fungi.</title>
        <authorList>
            <person name="Reynolds N.K."/>
            <person name="Stajich J.E."/>
            <person name="Barry K."/>
            <person name="Grigoriev I.V."/>
            <person name="Crous P."/>
            <person name="Smith M.E."/>
        </authorList>
    </citation>
    <scope>NUCLEOTIDE SEQUENCE</scope>
    <source>
        <strain evidence="3">RSA 1196</strain>
    </source>
</reference>
<feature type="compositionally biased region" description="Polar residues" evidence="1">
    <location>
        <begin position="183"/>
        <end position="194"/>
    </location>
</feature>
<dbReference type="Proteomes" id="UP001150925">
    <property type="component" value="Unassembled WGS sequence"/>
</dbReference>
<organism evidence="3 4">
    <name type="scientific">Dispira parvispora</name>
    <dbReference type="NCBI Taxonomy" id="1520584"/>
    <lineage>
        <taxon>Eukaryota</taxon>
        <taxon>Fungi</taxon>
        <taxon>Fungi incertae sedis</taxon>
        <taxon>Zoopagomycota</taxon>
        <taxon>Kickxellomycotina</taxon>
        <taxon>Dimargaritomycetes</taxon>
        <taxon>Dimargaritales</taxon>
        <taxon>Dimargaritaceae</taxon>
        <taxon>Dispira</taxon>
    </lineage>
</organism>
<dbReference type="AlphaFoldDB" id="A0A9W8E5P7"/>
<dbReference type="Gene3D" id="1.10.20.120">
    <property type="match status" value="1"/>
</dbReference>
<dbReference type="OrthoDB" id="29098at2759"/>
<feature type="region of interest" description="Disordered" evidence="1">
    <location>
        <begin position="168"/>
        <end position="210"/>
    </location>
</feature>
<dbReference type="PANTHER" id="PTHR13383:SF11">
    <property type="entry name" value="RIBONUCLEASE H2 SUBUNIT B"/>
    <property type="match status" value="1"/>
</dbReference>
<sequence>MEDKETVYVCILPETSPSDSETEANNRKRDGFDGVFMMMSDLLEHPDFPDVTYLQDCPTIESQLALLCDIKPLTDTEKVYRLSEPRVLRWLTTKINSAVTQLTQQARYSQVNHNLFFLENPDDPLTLDRRQQFFADMLGEYLNDHWLDLLLTHYNNFEALEKQRQQLPTRVHELDRPEDYTTHRPTTASSSQDSPAKKAKTTTASRSLAKANLKGMKSMMSYFAKKT</sequence>
<feature type="domain" description="Ribonuclease H2 subunit B wHTH" evidence="2">
    <location>
        <begin position="32"/>
        <end position="113"/>
    </location>
</feature>
<dbReference type="InterPro" id="IPR040456">
    <property type="entry name" value="RNase_H2_suB"/>
</dbReference>
<keyword evidence="4" id="KW-1185">Reference proteome</keyword>
<proteinExistence type="predicted"/>
<dbReference type="PANTHER" id="PTHR13383">
    <property type="entry name" value="RIBONUCLEASE H2 SUBUNIT B"/>
    <property type="match status" value="1"/>
</dbReference>
<comment type="caution">
    <text evidence="3">The sequence shown here is derived from an EMBL/GenBank/DDBJ whole genome shotgun (WGS) entry which is preliminary data.</text>
</comment>
<evidence type="ECO:0000259" key="2">
    <source>
        <dbReference type="Pfam" id="PF09468"/>
    </source>
</evidence>
<dbReference type="GO" id="GO:0005654">
    <property type="term" value="C:nucleoplasm"/>
    <property type="evidence" value="ECO:0007669"/>
    <property type="project" value="TreeGrafter"/>
</dbReference>
<dbReference type="GO" id="GO:0006401">
    <property type="term" value="P:RNA catabolic process"/>
    <property type="evidence" value="ECO:0007669"/>
    <property type="project" value="TreeGrafter"/>
</dbReference>
<dbReference type="EMBL" id="JANBPY010001283">
    <property type="protein sequence ID" value="KAJ1960715.1"/>
    <property type="molecule type" value="Genomic_DNA"/>
</dbReference>
<gene>
    <name evidence="3" type="ORF">IWQ62_004119</name>
</gene>
<feature type="compositionally biased region" description="Basic and acidic residues" evidence="1">
    <location>
        <begin position="168"/>
        <end position="182"/>
    </location>
</feature>
<protein>
    <recommendedName>
        <fullName evidence="2">Ribonuclease H2 subunit B wHTH domain-containing protein</fullName>
    </recommendedName>
</protein>
<dbReference type="GO" id="GO:0032299">
    <property type="term" value="C:ribonuclease H2 complex"/>
    <property type="evidence" value="ECO:0007669"/>
    <property type="project" value="InterPro"/>
</dbReference>
<evidence type="ECO:0000313" key="3">
    <source>
        <dbReference type="EMBL" id="KAJ1960715.1"/>
    </source>
</evidence>
<name>A0A9W8E5P7_9FUNG</name>
<evidence type="ECO:0000256" key="1">
    <source>
        <dbReference type="SAM" id="MobiDB-lite"/>
    </source>
</evidence>
<dbReference type="Pfam" id="PF09468">
    <property type="entry name" value="RNase_H2-Ydr279"/>
    <property type="match status" value="1"/>
</dbReference>
<evidence type="ECO:0000313" key="4">
    <source>
        <dbReference type="Proteomes" id="UP001150925"/>
    </source>
</evidence>